<feature type="transmembrane region" description="Helical" evidence="2">
    <location>
        <begin position="370"/>
        <end position="389"/>
    </location>
</feature>
<feature type="transmembrane region" description="Helical" evidence="2">
    <location>
        <begin position="1047"/>
        <end position="1071"/>
    </location>
</feature>
<dbReference type="Gene3D" id="3.30.70.1320">
    <property type="entry name" value="Multidrug efflux transporter AcrB pore domain like"/>
    <property type="match status" value="1"/>
</dbReference>
<keyword evidence="2" id="KW-0812">Transmembrane</keyword>
<dbReference type="EMBL" id="JAMPKM010000001">
    <property type="protein sequence ID" value="MEP0815587.1"/>
    <property type="molecule type" value="Genomic_DNA"/>
</dbReference>
<dbReference type="Proteomes" id="UP001464891">
    <property type="component" value="Unassembled WGS sequence"/>
</dbReference>
<feature type="region of interest" description="Disordered" evidence="1">
    <location>
        <begin position="253"/>
        <end position="283"/>
    </location>
</feature>
<organism evidence="3 4">
    <name type="scientific">Trichocoleus desertorum GB2-A4</name>
    <dbReference type="NCBI Taxonomy" id="2933944"/>
    <lineage>
        <taxon>Bacteria</taxon>
        <taxon>Bacillati</taxon>
        <taxon>Cyanobacteriota</taxon>
        <taxon>Cyanophyceae</taxon>
        <taxon>Leptolyngbyales</taxon>
        <taxon>Trichocoleusaceae</taxon>
        <taxon>Trichocoleus</taxon>
    </lineage>
</organism>
<dbReference type="Gene3D" id="1.20.1640.10">
    <property type="entry name" value="Multidrug efflux transporter AcrB transmembrane domain"/>
    <property type="match status" value="2"/>
</dbReference>
<evidence type="ECO:0000313" key="4">
    <source>
        <dbReference type="Proteomes" id="UP001464891"/>
    </source>
</evidence>
<feature type="compositionally biased region" description="Low complexity" evidence="1">
    <location>
        <begin position="267"/>
        <end position="283"/>
    </location>
</feature>
<evidence type="ECO:0000256" key="2">
    <source>
        <dbReference type="SAM" id="Phobius"/>
    </source>
</evidence>
<proteinExistence type="predicted"/>
<evidence type="ECO:0000256" key="1">
    <source>
        <dbReference type="SAM" id="MobiDB-lite"/>
    </source>
</evidence>
<dbReference type="SUPFAM" id="SSF82693">
    <property type="entry name" value="Multidrug efflux transporter AcrB pore domain, PN1, PN2, PC1 and PC2 subdomains"/>
    <property type="match status" value="3"/>
</dbReference>
<name>A0ABV0J1E1_9CYAN</name>
<sequence length="1102" mass="117744">MQAPQPKGFSVSAIAIRQHIGTLMLTLAVIVVGIFFLTTLQVDLLPSITYPRIGVRVDAPGVSPEVAVDEVTKPLEEALSATEGVVQVYSQTREGQVSLDLFFQPGGDIDQALNEATAAFNRARGRLPETVEEPRLFKVDPSQLPVYEFALTSPSRESVDLRVFADEELARELGVVPGVASVDVSGGVAEEVRVNIDLNRLQASGVGLTDVLNTLRDRNVDVAGGRILGSSVEPLTRTVGRFQDANEIANLSFETRGRSSATNQAPSSGTTQGGNSTSSASSPLTSRVYLRDFAEIIDGNEEQRVFVALNGQPAVKVSVQKQPDANTVAVVDGVKKRLEALKQSGLIPEDLEIRPTLDESRFIRNSISDVTGSGIAGAGLAALSVLVFLGSLRQTFIISLTIPLCALAAAIVMKLSGFSLNVFSLGGLAISIGQAVDTSVVILENINKRVAESRQSAGEGTATEYSTQAANEIVEESSREVESSLVAATGANLVSVLPFVLIGGFVSLLFNELILTICFAVVASLVVAVTVVPMLSARLLMLPWSSHVDRFWILRKFNERFDSATRSYANTLAKVVRHRLVVVAIVIVVLGGGSLWMAGQISQEILPRISTGQANLSAQFPPGTPLETSQKVMARVDQILLEQPETDYAFTTVGGSLFGSNTSANPLRATSTVTLKPGSDVEAYVARVSKEFDKLNLAGIRLRLNPGQVRGIVLNNSPVRGAEIDVILQGPNAQQLSQAGRQALQALDDRVALASFRPDADERQPEVQIRPDWERLATVGLTTQDIGDTIQTALEGSVPTQLQRGNRLVDVRVELNQTAIQQASELAQLPLFVEDSRRIRLGDVARIEEGQAPGEIQRINQRQVFIIAGSLNEGASLGAALEEVNTVLAGIELPEGVSVLPSSAAESSRQLQDSLKTLGGLAAFLVFVVMAVQYNSLIDPLVIMLTVPLALAGGILGLYVTKTAIGATVVVGAVLLVGIVVNNAIIMVELANQIREEEGCDRRTAILTAAPRRLRPIMMTTVTTVLGLFPLALGIGEGSEFLQPLGIVVFFGMSLATVLTLFIIPCFYTLLHDWHGGFGRKRRLAPQPIPVEVPPPTVSGRR</sequence>
<dbReference type="PRINTS" id="PR00702">
    <property type="entry name" value="ACRIFLAVINRP"/>
</dbReference>
<protein>
    <submittedName>
        <fullName evidence="3">Efflux RND transporter permease subunit</fullName>
    </submittedName>
</protein>
<feature type="transmembrane region" description="Helical" evidence="2">
    <location>
        <begin position="1017"/>
        <end position="1035"/>
    </location>
</feature>
<feature type="transmembrane region" description="Helical" evidence="2">
    <location>
        <begin position="485"/>
        <end position="507"/>
    </location>
</feature>
<evidence type="ECO:0000313" key="3">
    <source>
        <dbReference type="EMBL" id="MEP0815587.1"/>
    </source>
</evidence>
<dbReference type="PANTHER" id="PTHR32063">
    <property type="match status" value="1"/>
</dbReference>
<feature type="transmembrane region" description="Helical" evidence="2">
    <location>
        <begin position="422"/>
        <end position="443"/>
    </location>
</feature>
<feature type="transmembrane region" description="Helical" evidence="2">
    <location>
        <begin position="580"/>
        <end position="599"/>
    </location>
</feature>
<feature type="transmembrane region" description="Helical" evidence="2">
    <location>
        <begin position="941"/>
        <end position="959"/>
    </location>
</feature>
<dbReference type="Gene3D" id="3.30.70.1430">
    <property type="entry name" value="Multidrug efflux transporter AcrB pore domain"/>
    <property type="match status" value="2"/>
</dbReference>
<feature type="transmembrane region" description="Helical" evidence="2">
    <location>
        <begin position="965"/>
        <end position="986"/>
    </location>
</feature>
<comment type="caution">
    <text evidence="3">The sequence shown here is derived from an EMBL/GenBank/DDBJ whole genome shotgun (WGS) entry which is preliminary data.</text>
</comment>
<dbReference type="InterPro" id="IPR027463">
    <property type="entry name" value="AcrB_DN_DC_subdom"/>
</dbReference>
<keyword evidence="2" id="KW-0472">Membrane</keyword>
<dbReference type="SUPFAM" id="SSF82866">
    <property type="entry name" value="Multidrug efflux transporter AcrB transmembrane domain"/>
    <property type="match status" value="2"/>
</dbReference>
<reference evidence="3 4" key="1">
    <citation type="submission" date="2022-04" db="EMBL/GenBank/DDBJ databases">
        <title>Positive selection, recombination, and allopatry shape intraspecific diversity of widespread and dominant cyanobacteria.</title>
        <authorList>
            <person name="Wei J."/>
            <person name="Shu W."/>
            <person name="Hu C."/>
        </authorList>
    </citation>
    <scope>NUCLEOTIDE SEQUENCE [LARGE SCALE GENOMIC DNA]</scope>
    <source>
        <strain evidence="3 4">GB2-A4</strain>
    </source>
</reference>
<dbReference type="SUPFAM" id="SSF82714">
    <property type="entry name" value="Multidrug efflux transporter AcrB TolC docking domain, DN and DC subdomains"/>
    <property type="match status" value="2"/>
</dbReference>
<dbReference type="Pfam" id="PF00873">
    <property type="entry name" value="ACR_tran"/>
    <property type="match status" value="2"/>
</dbReference>
<dbReference type="InterPro" id="IPR001036">
    <property type="entry name" value="Acrflvin-R"/>
</dbReference>
<feature type="transmembrane region" description="Helical" evidence="2">
    <location>
        <begin position="396"/>
        <end position="416"/>
    </location>
</feature>
<dbReference type="RefSeq" id="WP_190431137.1">
    <property type="nucleotide sequence ID" value="NZ_JAMPKM010000001.1"/>
</dbReference>
<gene>
    <name evidence="3" type="ORF">NC998_00585</name>
</gene>
<dbReference type="Gene3D" id="3.30.2090.10">
    <property type="entry name" value="Multidrug efflux transporter AcrB TolC docking domain, DN and DC subdomains"/>
    <property type="match status" value="2"/>
</dbReference>
<dbReference type="Gene3D" id="3.30.70.1440">
    <property type="entry name" value="Multidrug efflux transporter AcrB pore domain"/>
    <property type="match status" value="1"/>
</dbReference>
<keyword evidence="4" id="KW-1185">Reference proteome</keyword>
<accession>A0ABV0J1E1</accession>
<feature type="transmembrane region" description="Helical" evidence="2">
    <location>
        <begin position="513"/>
        <end position="535"/>
    </location>
</feature>
<feature type="transmembrane region" description="Helical" evidence="2">
    <location>
        <begin position="20"/>
        <end position="40"/>
    </location>
</feature>
<dbReference type="PANTHER" id="PTHR32063:SF0">
    <property type="entry name" value="SWARMING MOTILITY PROTEIN SWRC"/>
    <property type="match status" value="1"/>
</dbReference>
<feature type="transmembrane region" description="Helical" evidence="2">
    <location>
        <begin position="917"/>
        <end position="934"/>
    </location>
</feature>
<keyword evidence="2" id="KW-1133">Transmembrane helix</keyword>